<evidence type="ECO:0000259" key="4">
    <source>
        <dbReference type="Pfam" id="PF00144"/>
    </source>
</evidence>
<dbReference type="InterPro" id="IPR001466">
    <property type="entry name" value="Beta-lactam-related"/>
</dbReference>
<dbReference type="PANTHER" id="PTHR43283:SF3">
    <property type="entry name" value="BETA-LACTAMASE FAMILY PROTEIN (AFU_ORTHOLOGUE AFUA_5G07500)"/>
    <property type="match status" value="1"/>
</dbReference>
<keyword evidence="2" id="KW-1133">Transmembrane helix</keyword>
<dbReference type="EMBL" id="JBIRYI010000003">
    <property type="protein sequence ID" value="MFI2486686.1"/>
    <property type="molecule type" value="Genomic_DNA"/>
</dbReference>
<organism evidence="5 6">
    <name type="scientific">Promicromonospora kroppenstedtii</name>
    <dbReference type="NCBI Taxonomy" id="440482"/>
    <lineage>
        <taxon>Bacteria</taxon>
        <taxon>Bacillati</taxon>
        <taxon>Actinomycetota</taxon>
        <taxon>Actinomycetes</taxon>
        <taxon>Micrococcales</taxon>
        <taxon>Promicromonosporaceae</taxon>
        <taxon>Promicromonospora</taxon>
    </lineage>
</organism>
<dbReference type="GO" id="GO:0016787">
    <property type="term" value="F:hydrolase activity"/>
    <property type="evidence" value="ECO:0007669"/>
    <property type="project" value="UniProtKB-KW"/>
</dbReference>
<evidence type="ECO:0000256" key="3">
    <source>
        <dbReference type="SAM" id="SignalP"/>
    </source>
</evidence>
<keyword evidence="3" id="KW-0732">Signal</keyword>
<dbReference type="InterPro" id="IPR050789">
    <property type="entry name" value="Diverse_Enzym_Activities"/>
</dbReference>
<evidence type="ECO:0000256" key="1">
    <source>
        <dbReference type="SAM" id="MobiDB-lite"/>
    </source>
</evidence>
<dbReference type="PANTHER" id="PTHR43283">
    <property type="entry name" value="BETA-LACTAMASE-RELATED"/>
    <property type="match status" value="1"/>
</dbReference>
<proteinExistence type="predicted"/>
<feature type="transmembrane region" description="Helical" evidence="2">
    <location>
        <begin position="550"/>
        <end position="575"/>
    </location>
</feature>
<keyword evidence="2" id="KW-0812">Transmembrane</keyword>
<dbReference type="RefSeq" id="WP_397402795.1">
    <property type="nucleotide sequence ID" value="NZ_JBIRYI010000003.1"/>
</dbReference>
<feature type="transmembrane region" description="Helical" evidence="2">
    <location>
        <begin position="515"/>
        <end position="538"/>
    </location>
</feature>
<feature type="chain" id="PRO_5046402305" evidence="3">
    <location>
        <begin position="37"/>
        <end position="600"/>
    </location>
</feature>
<dbReference type="SUPFAM" id="SSF56601">
    <property type="entry name" value="beta-lactamase/transpeptidase-like"/>
    <property type="match status" value="1"/>
</dbReference>
<feature type="region of interest" description="Disordered" evidence="1">
    <location>
        <begin position="343"/>
        <end position="392"/>
    </location>
</feature>
<feature type="compositionally biased region" description="Basic and acidic residues" evidence="1">
    <location>
        <begin position="343"/>
        <end position="353"/>
    </location>
</feature>
<evidence type="ECO:0000313" key="6">
    <source>
        <dbReference type="Proteomes" id="UP001611580"/>
    </source>
</evidence>
<feature type="transmembrane region" description="Helical" evidence="2">
    <location>
        <begin position="454"/>
        <end position="474"/>
    </location>
</feature>
<accession>A0ABW7XGQ8</accession>
<feature type="signal peptide" evidence="3">
    <location>
        <begin position="1"/>
        <end position="36"/>
    </location>
</feature>
<keyword evidence="2" id="KW-0472">Membrane</keyword>
<dbReference type="Proteomes" id="UP001611580">
    <property type="component" value="Unassembled WGS sequence"/>
</dbReference>
<dbReference type="EC" id="3.-.-.-" evidence="5"/>
<dbReference type="Gene3D" id="3.40.710.10">
    <property type="entry name" value="DD-peptidase/beta-lactamase superfamily"/>
    <property type="match status" value="1"/>
</dbReference>
<gene>
    <name evidence="5" type="ORF">ACH47X_07235</name>
</gene>
<sequence>MRNDRIGARRVRLRAARGIALLTAAVIAFAPAAVGAAAPPGAASAEAAPAGTASANGTGAPFRENVSSARADGFGSDSGAADGVDAIDEHLAEYLRVHRTPGLALVTLADGDVRVRVHGTTGAGEPVGEDTPMRIGSMSKAFTALAVLQQVDAERFDLDDPVAGLLPELHMVDDRYRSITVEHLLAHRSGLAATALEYASDPASAPAETVARLADEGLASAPGTATLYSNAGYAVLARLVERTADADFGDYLEREIFTPLGMASTITTDRCDVEPAGLARGFTLFGPVRLAVPELPLACAGSGGIVSTARDMAAWLRFQVGDGTSPDTGEVLLRPETFAAFHKVPDDEARGDEGPDESTYGYGWHSTTADTPTSTPGGSDAGTDGEGNSERAQLVGHGGTLATFASGIEFSSRTGAGAVVLANGAGDPMVLTHNAIVAVDGGTTLPTSNPFDTFNAVLSGIAALVLLGGVLVVVRSRRWAERRAGRRAERPAEGRTEGRTEGSIARTRLATVLRLVPLALFLLLGAALPWLGATLMGVGEPVAAYRIVLWLYPAVLLLGVAIVLAAGSGLTVRLVQLMRHERPRQVRQRTPVTPGRGPRR</sequence>
<keyword evidence="6" id="KW-1185">Reference proteome</keyword>
<feature type="region of interest" description="Disordered" evidence="1">
    <location>
        <begin position="42"/>
        <end position="75"/>
    </location>
</feature>
<feature type="compositionally biased region" description="Polar residues" evidence="1">
    <location>
        <begin position="365"/>
        <end position="377"/>
    </location>
</feature>
<dbReference type="InterPro" id="IPR012338">
    <property type="entry name" value="Beta-lactam/transpept-like"/>
</dbReference>
<reference evidence="5 6" key="1">
    <citation type="submission" date="2024-10" db="EMBL/GenBank/DDBJ databases">
        <title>The Natural Products Discovery Center: Release of the First 8490 Sequenced Strains for Exploring Actinobacteria Biosynthetic Diversity.</title>
        <authorList>
            <person name="Kalkreuter E."/>
            <person name="Kautsar S.A."/>
            <person name="Yang D."/>
            <person name="Bader C.D."/>
            <person name="Teijaro C.N."/>
            <person name="Fluegel L."/>
            <person name="Davis C.M."/>
            <person name="Simpson J.R."/>
            <person name="Lauterbach L."/>
            <person name="Steele A.D."/>
            <person name="Gui C."/>
            <person name="Meng S."/>
            <person name="Li G."/>
            <person name="Viehrig K."/>
            <person name="Ye F."/>
            <person name="Su P."/>
            <person name="Kiefer A.F."/>
            <person name="Nichols A."/>
            <person name="Cepeda A.J."/>
            <person name="Yan W."/>
            <person name="Fan B."/>
            <person name="Jiang Y."/>
            <person name="Adhikari A."/>
            <person name="Zheng C.-J."/>
            <person name="Schuster L."/>
            <person name="Cowan T.M."/>
            <person name="Smanski M.J."/>
            <person name="Chevrette M.G."/>
            <person name="De Carvalho L.P.S."/>
            <person name="Shen B."/>
        </authorList>
    </citation>
    <scope>NUCLEOTIDE SEQUENCE [LARGE SCALE GENOMIC DNA]</scope>
    <source>
        <strain evidence="5 6">NPDC019481</strain>
    </source>
</reference>
<name>A0ABW7XGQ8_9MICO</name>
<comment type="caution">
    <text evidence="5">The sequence shown here is derived from an EMBL/GenBank/DDBJ whole genome shotgun (WGS) entry which is preliminary data.</text>
</comment>
<dbReference type="Pfam" id="PF00144">
    <property type="entry name" value="Beta-lactamase"/>
    <property type="match status" value="1"/>
</dbReference>
<evidence type="ECO:0000313" key="5">
    <source>
        <dbReference type="EMBL" id="MFI2486686.1"/>
    </source>
</evidence>
<protein>
    <submittedName>
        <fullName evidence="5">Serine hydrolase domain-containing protein</fullName>
        <ecNumber evidence="5">3.-.-.-</ecNumber>
    </submittedName>
</protein>
<feature type="domain" description="Beta-lactamase-related" evidence="4">
    <location>
        <begin position="88"/>
        <end position="429"/>
    </location>
</feature>
<keyword evidence="5" id="KW-0378">Hydrolase</keyword>
<evidence type="ECO:0000256" key="2">
    <source>
        <dbReference type="SAM" id="Phobius"/>
    </source>
</evidence>